<dbReference type="PANTHER" id="PTHR12149:SF8">
    <property type="entry name" value="PROTEIN-RIBULOSAMINE 3-KINASE"/>
    <property type="match status" value="1"/>
</dbReference>
<gene>
    <name evidence="2" type="ORF">QPX42_10050</name>
</gene>
<dbReference type="Proteomes" id="UP001224412">
    <property type="component" value="Unassembled WGS sequence"/>
</dbReference>
<name>A0AAP4BR72_9CORY</name>
<dbReference type="InterPro" id="IPR016477">
    <property type="entry name" value="Fructo-/Ketosamine-3-kinase"/>
</dbReference>
<reference evidence="2" key="1">
    <citation type="submission" date="2023-05" db="EMBL/GenBank/DDBJ databases">
        <title>Metabolic capabilities are highly conserved among human nasal-associated Corynebacterium species in pangenomic analyses.</title>
        <authorList>
            <person name="Tran T.H."/>
            <person name="Roberts A.Q."/>
            <person name="Escapa I.F."/>
            <person name="Gao W."/>
            <person name="Conlan S."/>
            <person name="Kong H."/>
            <person name="Segre J.A."/>
            <person name="Kelly M.S."/>
            <person name="Lemon K.P."/>
        </authorList>
    </citation>
    <scope>NUCLEOTIDE SEQUENCE</scope>
    <source>
        <strain evidence="2">KPL2773</strain>
    </source>
</reference>
<dbReference type="Gene3D" id="1.10.510.10">
    <property type="entry name" value="Transferase(Phosphotransferase) domain 1"/>
    <property type="match status" value="1"/>
</dbReference>
<protein>
    <submittedName>
        <fullName evidence="2">Fructosamine kinase family protein</fullName>
    </submittedName>
</protein>
<dbReference type="InterPro" id="IPR011009">
    <property type="entry name" value="Kinase-like_dom_sf"/>
</dbReference>
<keyword evidence="1" id="KW-0808">Transferase</keyword>
<comment type="caution">
    <text evidence="2">The sequence shown here is derived from an EMBL/GenBank/DDBJ whole genome shotgun (WGS) entry which is preliminary data.</text>
</comment>
<evidence type="ECO:0000313" key="2">
    <source>
        <dbReference type="EMBL" id="MDK4307876.1"/>
    </source>
</evidence>
<dbReference type="PANTHER" id="PTHR12149">
    <property type="entry name" value="FRUCTOSAMINE 3 KINASE-RELATED PROTEIN"/>
    <property type="match status" value="1"/>
</dbReference>
<dbReference type="Pfam" id="PF03881">
    <property type="entry name" value="Fructosamin_kin"/>
    <property type="match status" value="1"/>
</dbReference>
<keyword evidence="1 2" id="KW-0418">Kinase</keyword>
<dbReference type="EMBL" id="JASNVH010000020">
    <property type="protein sequence ID" value="MDK4307876.1"/>
    <property type="molecule type" value="Genomic_DNA"/>
</dbReference>
<evidence type="ECO:0000256" key="1">
    <source>
        <dbReference type="PIRNR" id="PIRNR006221"/>
    </source>
</evidence>
<dbReference type="RefSeq" id="WP_284589327.1">
    <property type="nucleotide sequence ID" value="NZ_JASNUC010000021.1"/>
</dbReference>
<evidence type="ECO:0000313" key="3">
    <source>
        <dbReference type="Proteomes" id="UP001224412"/>
    </source>
</evidence>
<accession>A0AAP4BR72</accession>
<sequence>MTQSFTKRPNEHRAAEAEAAGLQWLGEASECVPRVVAVDTQRNELQTAYIESVAPTAKAARRAGAELARIHAAGAPAFGAPPAGWQGPNYIGTQQQDCIPTDDWGEFYTRQRVEPFARAAAQAGTLADDELADVLRACQAIRAAEWSVKPARIHGDLWTGNLLFGSDGPAFIDPAAHGGHPQTDLAMLDLFGAPHFDEIVAGYHEVSPLPKNWREFIPMHQLHPLAVHSLTHGSAYAGPLQRAAQVTAQLLG</sequence>
<dbReference type="GO" id="GO:0016301">
    <property type="term" value="F:kinase activity"/>
    <property type="evidence" value="ECO:0007669"/>
    <property type="project" value="UniProtKB-UniRule"/>
</dbReference>
<dbReference type="PIRSF" id="PIRSF006221">
    <property type="entry name" value="Ketosamine-3-kinase"/>
    <property type="match status" value="1"/>
</dbReference>
<dbReference type="SUPFAM" id="SSF56112">
    <property type="entry name" value="Protein kinase-like (PK-like)"/>
    <property type="match status" value="1"/>
</dbReference>
<comment type="similarity">
    <text evidence="1">Belongs to the fructosamine kinase family.</text>
</comment>
<proteinExistence type="inferred from homology"/>
<organism evidence="2 3">
    <name type="scientific">Corynebacterium pseudodiphtheriticum</name>
    <dbReference type="NCBI Taxonomy" id="37637"/>
    <lineage>
        <taxon>Bacteria</taxon>
        <taxon>Bacillati</taxon>
        <taxon>Actinomycetota</taxon>
        <taxon>Actinomycetes</taxon>
        <taxon>Mycobacteriales</taxon>
        <taxon>Corynebacteriaceae</taxon>
        <taxon>Corynebacterium</taxon>
    </lineage>
</organism>
<dbReference type="Gene3D" id="1.20.1270.240">
    <property type="match status" value="1"/>
</dbReference>
<dbReference type="AlphaFoldDB" id="A0AAP4BR72"/>
<dbReference type="Gene3D" id="3.30.200.20">
    <property type="entry name" value="Phosphorylase Kinase, domain 1"/>
    <property type="match status" value="1"/>
</dbReference>